<dbReference type="InterPro" id="IPR011782">
    <property type="entry name" value="Pept_S1C_Do"/>
</dbReference>
<evidence type="ECO:0000313" key="21">
    <source>
        <dbReference type="Proteomes" id="UP000248926"/>
    </source>
</evidence>
<dbReference type="Pfam" id="PF13180">
    <property type="entry name" value="PDZ_2"/>
    <property type="match status" value="2"/>
</dbReference>
<comment type="subcellular location">
    <subcellularLocation>
        <location evidence="3">Periplasm</location>
    </subcellularLocation>
</comment>
<name>A0A328P6R6_9GAMM</name>
<dbReference type="PROSITE" id="PS50106">
    <property type="entry name" value="PDZ"/>
    <property type="match status" value="2"/>
</dbReference>
<dbReference type="InterPro" id="IPR009003">
    <property type="entry name" value="Peptidase_S1_PA"/>
</dbReference>
<keyword evidence="11" id="KW-0378">Hydrolase</keyword>
<protein>
    <recommendedName>
        <fullName evidence="6">Probable periplasmic serine endoprotease DegP-like</fullName>
        <ecNumber evidence="5">3.4.21.107</ecNumber>
    </recommendedName>
    <alternativeName>
        <fullName evidence="14">Protease Do</fullName>
    </alternativeName>
</protein>
<dbReference type="InterPro" id="IPR001940">
    <property type="entry name" value="Peptidase_S1C"/>
</dbReference>
<dbReference type="SUPFAM" id="SSF50494">
    <property type="entry name" value="Trypsin-like serine proteases"/>
    <property type="match status" value="1"/>
</dbReference>
<feature type="binding site" evidence="16">
    <location>
        <position position="127"/>
    </location>
    <ligand>
        <name>substrate</name>
    </ligand>
</feature>
<evidence type="ECO:0000256" key="9">
    <source>
        <dbReference type="ARBA" id="ARBA00022737"/>
    </source>
</evidence>
<evidence type="ECO:0000256" key="4">
    <source>
        <dbReference type="ARBA" id="ARBA00010541"/>
    </source>
</evidence>
<comment type="caution">
    <text evidence="20">The sequence shown here is derived from an EMBL/GenBank/DDBJ whole genome shotgun (WGS) entry which is preliminary data.</text>
</comment>
<evidence type="ECO:0000256" key="12">
    <source>
        <dbReference type="ARBA" id="ARBA00022825"/>
    </source>
</evidence>
<dbReference type="SUPFAM" id="SSF50156">
    <property type="entry name" value="PDZ domain-like"/>
    <property type="match status" value="2"/>
</dbReference>
<keyword evidence="8 18" id="KW-0732">Signal</keyword>
<dbReference type="InterPro" id="IPR001478">
    <property type="entry name" value="PDZ"/>
</dbReference>
<feature type="active site" description="Charge relay system" evidence="15">
    <location>
        <position position="233"/>
    </location>
</feature>
<dbReference type="SMART" id="SM00228">
    <property type="entry name" value="PDZ"/>
    <property type="match status" value="2"/>
</dbReference>
<comment type="similarity">
    <text evidence="4">Belongs to the peptidase S1C family.</text>
</comment>
<dbReference type="Gene3D" id="2.40.10.120">
    <property type="match status" value="1"/>
</dbReference>
<dbReference type="GO" id="GO:0004252">
    <property type="term" value="F:serine-type endopeptidase activity"/>
    <property type="evidence" value="ECO:0007669"/>
    <property type="project" value="InterPro"/>
</dbReference>
<dbReference type="NCBIfam" id="TIGR02037">
    <property type="entry name" value="degP_htrA_DO"/>
    <property type="match status" value="1"/>
</dbReference>
<dbReference type="GO" id="GO:0006508">
    <property type="term" value="P:proteolysis"/>
    <property type="evidence" value="ECO:0007669"/>
    <property type="project" value="UniProtKB-KW"/>
</dbReference>
<dbReference type="PANTHER" id="PTHR22939:SF130">
    <property type="entry name" value="PERIPLASMIC SERINE ENDOPROTEASE DEGP-LIKE-RELATED"/>
    <property type="match status" value="1"/>
</dbReference>
<dbReference type="EC" id="3.4.21.107" evidence="5"/>
<feature type="region of interest" description="Disordered" evidence="17">
    <location>
        <begin position="60"/>
        <end position="82"/>
    </location>
</feature>
<comment type="catalytic activity">
    <reaction evidence="1">
        <text>Acts on substrates that are at least partially unfolded. The cleavage site P1 residue is normally between a pair of hydrophobic residues, such as Val-|-Val.</text>
        <dbReference type="EC" id="3.4.21.107"/>
    </reaction>
</comment>
<evidence type="ECO:0000256" key="10">
    <source>
        <dbReference type="ARBA" id="ARBA00022764"/>
    </source>
</evidence>
<feature type="binding site" evidence="16">
    <location>
        <position position="157"/>
    </location>
    <ligand>
        <name>substrate</name>
    </ligand>
</feature>
<evidence type="ECO:0000256" key="18">
    <source>
        <dbReference type="SAM" id="SignalP"/>
    </source>
</evidence>
<dbReference type="PANTHER" id="PTHR22939">
    <property type="entry name" value="SERINE PROTEASE FAMILY S1C HTRA-RELATED"/>
    <property type="match status" value="1"/>
</dbReference>
<keyword evidence="21" id="KW-1185">Reference proteome</keyword>
<evidence type="ECO:0000256" key="6">
    <source>
        <dbReference type="ARBA" id="ARBA00013958"/>
    </source>
</evidence>
<evidence type="ECO:0000256" key="8">
    <source>
        <dbReference type="ARBA" id="ARBA00022729"/>
    </source>
</evidence>
<accession>A0A328P6R6</accession>
<reference evidence="20 21" key="1">
    <citation type="journal article" date="2018" name="Genet. Mol. Biol.">
        <title>The genome sequence of Dyella jiangningensis FCAV SCS01 from a lignocellulose-decomposing microbial consortium metagenome reveals potential for biotechnological applications.</title>
        <authorList>
            <person name="Desiderato J.G."/>
            <person name="Alvarenga D.O."/>
            <person name="Constancio M.T.L."/>
            <person name="Alves L.M.C."/>
            <person name="Varani A.M."/>
        </authorList>
    </citation>
    <scope>NUCLEOTIDE SEQUENCE [LARGE SCALE GENOMIC DNA]</scope>
    <source>
        <strain evidence="20 21">FCAV SCS01</strain>
    </source>
</reference>
<feature type="active site" description="Charge relay system" evidence="15">
    <location>
        <position position="157"/>
    </location>
</feature>
<evidence type="ECO:0000256" key="11">
    <source>
        <dbReference type="ARBA" id="ARBA00022801"/>
    </source>
</evidence>
<dbReference type="Proteomes" id="UP000248926">
    <property type="component" value="Unassembled WGS sequence"/>
</dbReference>
<dbReference type="PRINTS" id="PR00834">
    <property type="entry name" value="PROTEASES2C"/>
</dbReference>
<evidence type="ECO:0000256" key="16">
    <source>
        <dbReference type="PIRSR" id="PIRSR611782-2"/>
    </source>
</evidence>
<evidence type="ECO:0000256" key="17">
    <source>
        <dbReference type="SAM" id="MobiDB-lite"/>
    </source>
</evidence>
<keyword evidence="9" id="KW-0677">Repeat</keyword>
<organism evidence="20 21">
    <name type="scientific">Dyella jiangningensis</name>
    <dbReference type="NCBI Taxonomy" id="1379159"/>
    <lineage>
        <taxon>Bacteria</taxon>
        <taxon>Pseudomonadati</taxon>
        <taxon>Pseudomonadota</taxon>
        <taxon>Gammaproteobacteria</taxon>
        <taxon>Lysobacterales</taxon>
        <taxon>Rhodanobacteraceae</taxon>
        <taxon>Dyella</taxon>
    </lineage>
</organism>
<keyword evidence="7 20" id="KW-0645">Protease</keyword>
<evidence type="ECO:0000256" key="1">
    <source>
        <dbReference type="ARBA" id="ARBA00001772"/>
    </source>
</evidence>
<evidence type="ECO:0000259" key="19">
    <source>
        <dbReference type="PROSITE" id="PS50106"/>
    </source>
</evidence>
<dbReference type="EMBL" id="NFZS01000001">
    <property type="protein sequence ID" value="RAO77977.1"/>
    <property type="molecule type" value="Genomic_DNA"/>
</dbReference>
<feature type="domain" description="PDZ" evidence="19">
    <location>
        <begin position="400"/>
        <end position="457"/>
    </location>
</feature>
<evidence type="ECO:0000256" key="15">
    <source>
        <dbReference type="PIRSR" id="PIRSR611782-1"/>
    </source>
</evidence>
<gene>
    <name evidence="20" type="ORF">CA260_09150</name>
</gene>
<dbReference type="CDD" id="cd10839">
    <property type="entry name" value="cpPDZ1_DegP-like"/>
    <property type="match status" value="1"/>
</dbReference>
<keyword evidence="13" id="KW-0346">Stress response</keyword>
<dbReference type="Gene3D" id="2.30.42.10">
    <property type="match status" value="2"/>
</dbReference>
<feature type="domain" description="PDZ" evidence="19">
    <location>
        <begin position="284"/>
        <end position="343"/>
    </location>
</feature>
<evidence type="ECO:0000256" key="7">
    <source>
        <dbReference type="ARBA" id="ARBA00022670"/>
    </source>
</evidence>
<dbReference type="RefSeq" id="WP_111982402.1">
    <property type="nucleotide sequence ID" value="NZ_NFZS01000001.1"/>
</dbReference>
<keyword evidence="10" id="KW-0574">Periplasm</keyword>
<feature type="signal peptide" evidence="18">
    <location>
        <begin position="1"/>
        <end position="25"/>
    </location>
</feature>
<dbReference type="Pfam" id="PF13365">
    <property type="entry name" value="Trypsin_2"/>
    <property type="match status" value="1"/>
</dbReference>
<feature type="chain" id="PRO_5039255336" description="Probable periplasmic serine endoprotease DegP-like" evidence="18">
    <location>
        <begin position="26"/>
        <end position="499"/>
    </location>
</feature>
<dbReference type="InterPro" id="IPR036034">
    <property type="entry name" value="PDZ_sf"/>
</dbReference>
<proteinExistence type="inferred from homology"/>
<keyword evidence="12" id="KW-0720">Serine protease</keyword>
<evidence type="ECO:0000256" key="2">
    <source>
        <dbReference type="ARBA" id="ARBA00002610"/>
    </source>
</evidence>
<evidence type="ECO:0000256" key="3">
    <source>
        <dbReference type="ARBA" id="ARBA00004418"/>
    </source>
</evidence>
<evidence type="ECO:0000256" key="13">
    <source>
        <dbReference type="ARBA" id="ARBA00023016"/>
    </source>
</evidence>
<evidence type="ECO:0000313" key="20">
    <source>
        <dbReference type="EMBL" id="RAO77977.1"/>
    </source>
</evidence>
<sequence>MNRFTLRTLSCGVLISLALAGGVQAQSAAPALSSLPDFTGIVQKNAPAVVHVEAKYNGKKTAKGRAGQRGGMPGGMPDTPDDDDPQMEMFRRFFGMPMMPSPEDQQHTSLGSGFILSNDGYILTNTHVVDGADTVTVRLQDRRTLTAKVVGSDPQYDIALLKVDAKGNLPAVTVGDSRSLKPGQWVLAIGSPFGFDYTVTQGIVSAVGRNLGSQDQPYTSFIQTDVPINPGNSGGPLFDLQGRVVGVNSQIYSNTGGYQGVAFSIPIDVAMNVVKQIKEKGYVSRGQLGVMVQPVSDDMVKALKLDNASGAAVTQVTPGSAAEKAGLHPGDVITAYNGQSINSSVDLPPLVGQTPPGSKSTLTILRDGKKQDVSVTVGEMPRDKNAVLASGDTEKPAARSGATALGLSVQDLDSETRQQMSLKQGEGVVIRNITGSVAARAGLQPGDVILMVNQKKVGSAAAFREATKDAKPGDTVLLLVRHGDQSGFIGLTVPGGKDE</sequence>
<dbReference type="AlphaFoldDB" id="A0A328P6R6"/>
<comment type="function">
    <text evidence="2">Might be efficient in the degradation of transiently denatured and unfolded proteins which accumulate in the periplasm following stress conditions.</text>
</comment>
<feature type="binding site" evidence="16">
    <location>
        <begin position="231"/>
        <end position="233"/>
    </location>
    <ligand>
        <name>substrate</name>
    </ligand>
</feature>
<feature type="active site" description="Charge relay system" evidence="15">
    <location>
        <position position="127"/>
    </location>
</feature>
<dbReference type="OrthoDB" id="9758917at2"/>
<evidence type="ECO:0000256" key="5">
    <source>
        <dbReference type="ARBA" id="ARBA00013035"/>
    </source>
</evidence>
<evidence type="ECO:0000256" key="14">
    <source>
        <dbReference type="ARBA" id="ARBA00032850"/>
    </source>
</evidence>